<dbReference type="EMBL" id="BONQ01000111">
    <property type="protein sequence ID" value="GIG49081.1"/>
    <property type="molecule type" value="Genomic_DNA"/>
</dbReference>
<evidence type="ECO:0000256" key="3">
    <source>
        <dbReference type="ARBA" id="ARBA00023125"/>
    </source>
</evidence>
<gene>
    <name evidence="5" type="ORF">Dsi01nite_071220</name>
</gene>
<keyword evidence="6" id="KW-1185">Reference proteome</keyword>
<dbReference type="RefSeq" id="WP_203850777.1">
    <property type="nucleotide sequence ID" value="NZ_BAAAVW010000008.1"/>
</dbReference>
<dbReference type="InterPro" id="IPR036388">
    <property type="entry name" value="WH-like_DNA-bd_sf"/>
</dbReference>
<organism evidence="5 6">
    <name type="scientific">Dactylosporangium siamense</name>
    <dbReference type="NCBI Taxonomy" id="685454"/>
    <lineage>
        <taxon>Bacteria</taxon>
        <taxon>Bacillati</taxon>
        <taxon>Actinomycetota</taxon>
        <taxon>Actinomycetes</taxon>
        <taxon>Micromonosporales</taxon>
        <taxon>Micromonosporaceae</taxon>
        <taxon>Dactylosporangium</taxon>
    </lineage>
</organism>
<proteinExistence type="inferred from homology"/>
<dbReference type="InterPro" id="IPR036390">
    <property type="entry name" value="WH_DNA-bd_sf"/>
</dbReference>
<dbReference type="AlphaFoldDB" id="A0A919PR13"/>
<evidence type="ECO:0000256" key="4">
    <source>
        <dbReference type="ARBA" id="ARBA00023163"/>
    </source>
</evidence>
<dbReference type="Proteomes" id="UP000660611">
    <property type="component" value="Unassembled WGS sequence"/>
</dbReference>
<dbReference type="SUPFAM" id="SSF46785">
    <property type="entry name" value="Winged helix' DNA-binding domain"/>
    <property type="match status" value="1"/>
</dbReference>
<name>A0A919PR13_9ACTN</name>
<comment type="caution">
    <text evidence="5">The sequence shown here is derived from an EMBL/GenBank/DDBJ whole genome shotgun (WGS) entry which is preliminary data.</text>
</comment>
<keyword evidence="2" id="KW-0805">Transcription regulation</keyword>
<evidence type="ECO:0000256" key="1">
    <source>
        <dbReference type="ARBA" id="ARBA00011046"/>
    </source>
</evidence>
<dbReference type="Pfam" id="PF03965">
    <property type="entry name" value="Penicillinase_R"/>
    <property type="match status" value="1"/>
</dbReference>
<dbReference type="GO" id="GO:0003677">
    <property type="term" value="F:DNA binding"/>
    <property type="evidence" value="ECO:0007669"/>
    <property type="project" value="UniProtKB-KW"/>
</dbReference>
<reference evidence="5" key="1">
    <citation type="submission" date="2021-01" db="EMBL/GenBank/DDBJ databases">
        <title>Whole genome shotgun sequence of Dactylosporangium siamense NBRC 106093.</title>
        <authorList>
            <person name="Komaki H."/>
            <person name="Tamura T."/>
        </authorList>
    </citation>
    <scope>NUCLEOTIDE SEQUENCE</scope>
    <source>
        <strain evidence="5">NBRC 106093</strain>
    </source>
</reference>
<dbReference type="Gene3D" id="1.10.10.10">
    <property type="entry name" value="Winged helix-like DNA-binding domain superfamily/Winged helix DNA-binding domain"/>
    <property type="match status" value="1"/>
</dbReference>
<evidence type="ECO:0000313" key="5">
    <source>
        <dbReference type="EMBL" id="GIG49081.1"/>
    </source>
</evidence>
<protein>
    <recommendedName>
        <fullName evidence="7">BlaI/MecI/CopY family transcriptional regulator</fullName>
    </recommendedName>
</protein>
<evidence type="ECO:0000256" key="2">
    <source>
        <dbReference type="ARBA" id="ARBA00023015"/>
    </source>
</evidence>
<accession>A0A919PR13</accession>
<comment type="similarity">
    <text evidence="1">Belongs to the BlaI transcriptional regulatory family.</text>
</comment>
<dbReference type="InterPro" id="IPR005650">
    <property type="entry name" value="BlaI_family"/>
</dbReference>
<evidence type="ECO:0008006" key="7">
    <source>
        <dbReference type="Google" id="ProtNLM"/>
    </source>
</evidence>
<dbReference type="GO" id="GO:0045892">
    <property type="term" value="P:negative regulation of DNA-templated transcription"/>
    <property type="evidence" value="ECO:0007669"/>
    <property type="project" value="InterPro"/>
</dbReference>
<keyword evidence="4" id="KW-0804">Transcription</keyword>
<keyword evidence="3" id="KW-0238">DNA-binding</keyword>
<sequence>MSPERRAWGALETDVMTVLWAAASPLSPAEVQQLLGDDLAYNTVQTILTRLMEKGLARRRIKLTGGRGHVYFPAEGQPVVAARRMRAVLDGPGDRRAVLQQFTADLDPADADVLRTLLHDDAGHDDAAAPDAGPS</sequence>
<evidence type="ECO:0000313" key="6">
    <source>
        <dbReference type="Proteomes" id="UP000660611"/>
    </source>
</evidence>